<evidence type="ECO:0000256" key="1">
    <source>
        <dbReference type="SAM" id="MobiDB-lite"/>
    </source>
</evidence>
<evidence type="ECO:0000313" key="3">
    <source>
        <dbReference type="Proteomes" id="UP000826271"/>
    </source>
</evidence>
<feature type="region of interest" description="Disordered" evidence="1">
    <location>
        <begin position="459"/>
        <end position="500"/>
    </location>
</feature>
<gene>
    <name evidence="2" type="ORF">BUALT_Bualt08G0066500</name>
</gene>
<protein>
    <submittedName>
        <fullName evidence="2">Uncharacterized protein</fullName>
    </submittedName>
</protein>
<sequence length="738" mass="82193">MELRSCDARYFIRTIRGGLVIKVRNINSRASPAIRFKSLKDIYESEDAKRLGRPSGLMTDREQVKCEYQCFPVADRTLREIKTKNDEFIPCADDAVDSDLDDNTTLKQLWKRSLTKKRKYSQCDDNSKLDNAYENPIEDEPDLHEPLINWKSRCSKNSKAKKKRRNQSGASSSTIAAAIKSEKNLDSEGSLQFGAELAPVICVKVEVPDADQLGCQDKTSSDNDSPIGHNEVLNPGDVTSKELQNMVLCEYREPLFSVYEYQDSVDNETSCDHLEGVEPIAMLLPWDGMTVKLETLQPGYEELLDLPPLAIKNGNKIGEAHSCRVSPFEDQNSDGYVHSRSSSSMKEFSEESCSGIQVPDMSMRLQQEFGLVLFEDEAKADSSYEQGDYSMSIPDKKCGSYLGSVISLKTEHKVVPMGDAIADAEQPSTCSLDAITKSGLNCGSQIEDALLKAEGAQTSASSCTDPESKSLKNQTCDSADTLSTPESRQPPERLLSTRQAISPTSQERLCLAMNSVEPCNETDQYKRNGKLFEKQTGKKVSPVRSETQHAKYHGLPGQFNQRKVIISHRNIIKKSQIAKGNLEGPRFSRTLPNLSSGCASIQGCSESAIAFSQRQMHDMESLAVKLMNELKSMKDIVEQKLLFEAYRNVSLKNDADEVKSAINNATKVEEMARKWMSIMTRDCNRFCKIMKMTPNSTAASKDTVPRGKKKKIVFADEAGGKLCHVKLLEDRETSPTKN</sequence>
<feature type="compositionally biased region" description="Basic residues" evidence="1">
    <location>
        <begin position="155"/>
        <end position="166"/>
    </location>
</feature>
<reference evidence="2" key="1">
    <citation type="submission" date="2019-10" db="EMBL/GenBank/DDBJ databases">
        <authorList>
            <person name="Zhang R."/>
            <person name="Pan Y."/>
            <person name="Wang J."/>
            <person name="Ma R."/>
            <person name="Yu S."/>
        </authorList>
    </citation>
    <scope>NUCLEOTIDE SEQUENCE</scope>
    <source>
        <strain evidence="2">LA-IB0</strain>
        <tissue evidence="2">Leaf</tissue>
    </source>
</reference>
<dbReference type="PANTHER" id="PTHR34461:SF2">
    <property type="entry name" value="EXPRESSED PROTEIN"/>
    <property type="match status" value="1"/>
</dbReference>
<dbReference type="Proteomes" id="UP000826271">
    <property type="component" value="Unassembled WGS sequence"/>
</dbReference>
<name>A0AAV6XFB9_9LAMI</name>
<evidence type="ECO:0000313" key="2">
    <source>
        <dbReference type="EMBL" id="KAG8377760.1"/>
    </source>
</evidence>
<feature type="region of interest" description="Disordered" evidence="1">
    <location>
        <begin position="213"/>
        <end position="232"/>
    </location>
</feature>
<accession>A0AAV6XFB9</accession>
<keyword evidence="3" id="KW-1185">Reference proteome</keyword>
<dbReference type="AlphaFoldDB" id="A0AAV6XFB9"/>
<feature type="region of interest" description="Disordered" evidence="1">
    <location>
        <begin position="155"/>
        <end position="174"/>
    </location>
</feature>
<dbReference type="EMBL" id="WHWC01000008">
    <property type="protein sequence ID" value="KAG8377760.1"/>
    <property type="molecule type" value="Genomic_DNA"/>
</dbReference>
<comment type="caution">
    <text evidence="2">The sequence shown here is derived from an EMBL/GenBank/DDBJ whole genome shotgun (WGS) entry which is preliminary data.</text>
</comment>
<organism evidence="2 3">
    <name type="scientific">Buddleja alternifolia</name>
    <dbReference type="NCBI Taxonomy" id="168488"/>
    <lineage>
        <taxon>Eukaryota</taxon>
        <taxon>Viridiplantae</taxon>
        <taxon>Streptophyta</taxon>
        <taxon>Embryophyta</taxon>
        <taxon>Tracheophyta</taxon>
        <taxon>Spermatophyta</taxon>
        <taxon>Magnoliopsida</taxon>
        <taxon>eudicotyledons</taxon>
        <taxon>Gunneridae</taxon>
        <taxon>Pentapetalae</taxon>
        <taxon>asterids</taxon>
        <taxon>lamiids</taxon>
        <taxon>Lamiales</taxon>
        <taxon>Scrophulariaceae</taxon>
        <taxon>Buddlejeae</taxon>
        <taxon>Buddleja</taxon>
    </lineage>
</organism>
<proteinExistence type="predicted"/>
<feature type="compositionally biased region" description="Polar residues" evidence="1">
    <location>
        <begin position="459"/>
        <end position="487"/>
    </location>
</feature>
<dbReference type="PANTHER" id="PTHR34461">
    <property type="entry name" value="EXPRESSED PROTEIN"/>
    <property type="match status" value="1"/>
</dbReference>